<feature type="transmembrane region" description="Helical" evidence="1">
    <location>
        <begin position="129"/>
        <end position="150"/>
    </location>
</feature>
<feature type="transmembrane region" description="Helical" evidence="1">
    <location>
        <begin position="29"/>
        <end position="52"/>
    </location>
</feature>
<evidence type="ECO:0000256" key="1">
    <source>
        <dbReference type="SAM" id="Phobius"/>
    </source>
</evidence>
<evidence type="ECO:0000313" key="3">
    <source>
        <dbReference type="Proteomes" id="UP000006692"/>
    </source>
</evidence>
<feature type="transmembrane region" description="Helical" evidence="1">
    <location>
        <begin position="223"/>
        <end position="242"/>
    </location>
</feature>
<organism evidence="2 3">
    <name type="scientific">Pseudomonas brassicacearum (strain NFM421)</name>
    <dbReference type="NCBI Taxonomy" id="994484"/>
    <lineage>
        <taxon>Bacteria</taxon>
        <taxon>Pseudomonadati</taxon>
        <taxon>Pseudomonadota</taxon>
        <taxon>Gammaproteobacteria</taxon>
        <taxon>Pseudomonadales</taxon>
        <taxon>Pseudomonadaceae</taxon>
        <taxon>Pseudomonas</taxon>
    </lineage>
</organism>
<feature type="transmembrane region" description="Helical" evidence="1">
    <location>
        <begin position="199"/>
        <end position="217"/>
    </location>
</feature>
<reference key="2">
    <citation type="submission" date="2011-03" db="EMBL/GenBank/DDBJ databases">
        <title>Complete Genome Sequence of a beneficial plant roots-associated bacterium Pseudomonas brassicacearum.</title>
        <authorList>
            <person name="Ortet P."/>
            <person name="Barakat M."/>
            <person name="Lalaouna D."/>
            <person name="Fochesato S."/>
            <person name="Barbe V."/>
            <person name="Santaella C."/>
            <person name="Heulin T."/>
            <person name="Achouak W."/>
        </authorList>
    </citation>
    <scope>NUCLEOTIDE SEQUENCE</scope>
    <source>
        <strain>NFM421</strain>
    </source>
</reference>
<reference evidence="2 3" key="1">
    <citation type="journal article" date="2011" name="J. Bacteriol.">
        <title>Complete genome sequence of a beneficial plant root-associated bacterium, Pseudomonas brassicacearum.</title>
        <authorList>
            <person name="Ortet P."/>
            <person name="Barakat M."/>
            <person name="Lalaouna D."/>
            <person name="Fochesato S."/>
            <person name="Barbe V."/>
            <person name="Vacherie B."/>
            <person name="Santaella C."/>
            <person name="Heulin T."/>
            <person name="Achouak W."/>
        </authorList>
    </citation>
    <scope>NUCLEOTIDE SEQUENCE [LARGE SCALE GENOMIC DNA]</scope>
    <source>
        <strain evidence="2 3">NFM421</strain>
    </source>
</reference>
<protein>
    <recommendedName>
        <fullName evidence="4">Integrating conjugative element membrane protein</fullName>
    </recommendedName>
</protein>
<dbReference type="RefSeq" id="WP_013692752.1">
    <property type="nucleotide sequence ID" value="NC_015379.1"/>
</dbReference>
<evidence type="ECO:0008006" key="4">
    <source>
        <dbReference type="Google" id="ProtNLM"/>
    </source>
</evidence>
<accession>F2KF10</accession>
<dbReference type="Pfam" id="PF14348">
    <property type="entry name" value="DtrJ-like"/>
    <property type="match status" value="1"/>
</dbReference>
<dbReference type="HOGENOM" id="CLU_100588_1_0_6"/>
<dbReference type="InterPro" id="IPR022266">
    <property type="entry name" value="DtrJ-like"/>
</dbReference>
<proteinExistence type="predicted"/>
<dbReference type="AlphaFoldDB" id="F2KF10"/>
<dbReference type="EMBL" id="CP002585">
    <property type="protein sequence ID" value="AEA68236.1"/>
    <property type="molecule type" value="Genomic_DNA"/>
</dbReference>
<gene>
    <name evidence="2" type="ORF">PSEBR_a2000</name>
</gene>
<sequence length="249" mass="27786">MSDPAATSQRQQAQQQGLFISLLTLPFRLIGVLCGSLILSIAIECAGMYFFWPEEGWYHSRRMFEFELAQMSKDFTRSALVQEPGRTAQALVLKVHEIVLVKTGIADSLQDTSNKARNAQNDRVHSGRYYLGTIYTYLENGLIAVAYTVLVFIVRLLVLVLTLPLFVTTAFVGLVDGLVCRDIRRFGAGRESGYIYHRAKACVIPLIIWPWILYLALPVSLDAVLILLPSAALLGIVVALTASRFKKYL</sequence>
<dbReference type="STRING" id="994484.PSEBR_a2000"/>
<keyword evidence="1" id="KW-1133">Transmembrane helix</keyword>
<evidence type="ECO:0000313" key="2">
    <source>
        <dbReference type="EMBL" id="AEA68236.1"/>
    </source>
</evidence>
<keyword evidence="1" id="KW-0812">Transmembrane</keyword>
<dbReference type="NCBIfam" id="TIGR03747">
    <property type="entry name" value="conj_TIGR03747"/>
    <property type="match status" value="1"/>
</dbReference>
<feature type="transmembrane region" description="Helical" evidence="1">
    <location>
        <begin position="156"/>
        <end position="179"/>
    </location>
</feature>
<name>F2KF10_PSEBN</name>
<dbReference type="KEGG" id="pba:PSEBR_a2000"/>
<keyword evidence="1" id="KW-0472">Membrane</keyword>
<dbReference type="Proteomes" id="UP000006692">
    <property type="component" value="Chromosome"/>
</dbReference>